<evidence type="ECO:0000256" key="1">
    <source>
        <dbReference type="SAM" id="MobiDB-lite"/>
    </source>
</evidence>
<dbReference type="RefSeq" id="WP_221556295.1">
    <property type="nucleotide sequence ID" value="NZ_JAIGNO010000002.1"/>
</dbReference>
<reference evidence="2 3" key="1">
    <citation type="submission" date="2021-08" db="EMBL/GenBank/DDBJ databases">
        <title>Comparative Genomics Analysis of the Genus Qipengyuania Reveals Extensive Genetic Diversity and Metabolic Versatility, Including the Description of Fifteen Novel Species.</title>
        <authorList>
            <person name="Liu Y."/>
        </authorList>
    </citation>
    <scope>NUCLEOTIDE SEQUENCE [LARGE SCALE GENOMIC DNA]</scope>
    <source>
        <strain evidence="2 3">6D47A</strain>
    </source>
</reference>
<comment type="caution">
    <text evidence="2">The sequence shown here is derived from an EMBL/GenBank/DDBJ whole genome shotgun (WGS) entry which is preliminary data.</text>
</comment>
<dbReference type="Proteomes" id="UP000755104">
    <property type="component" value="Unassembled WGS sequence"/>
</dbReference>
<name>A0ABS7J3N3_9SPHN</name>
<feature type="region of interest" description="Disordered" evidence="1">
    <location>
        <begin position="31"/>
        <end position="54"/>
    </location>
</feature>
<organism evidence="2 3">
    <name type="scientific">Qipengyuania qiaonensis</name>
    <dbReference type="NCBI Taxonomy" id="2867240"/>
    <lineage>
        <taxon>Bacteria</taxon>
        <taxon>Pseudomonadati</taxon>
        <taxon>Pseudomonadota</taxon>
        <taxon>Alphaproteobacteria</taxon>
        <taxon>Sphingomonadales</taxon>
        <taxon>Erythrobacteraceae</taxon>
        <taxon>Qipengyuania</taxon>
    </lineage>
</organism>
<gene>
    <name evidence="2" type="ORF">K3174_05090</name>
</gene>
<accession>A0ABS7J3N3</accession>
<evidence type="ECO:0008006" key="4">
    <source>
        <dbReference type="Google" id="ProtNLM"/>
    </source>
</evidence>
<sequence length="139" mass="15094">MIIRAASGWQTVTADLALILFLITAQAAGQKPEPQSRVDETRQAPATSSALAVHRPAEGETVREWLLATVTDERQLATLSVSYTPGRRTEALVEAERIMAEADDAEVPMRLIAQPNTVDDLVISVDYLRTPQDGTNLAP</sequence>
<keyword evidence="3" id="KW-1185">Reference proteome</keyword>
<protein>
    <recommendedName>
        <fullName evidence="4">Energy transducer TonB</fullName>
    </recommendedName>
</protein>
<dbReference type="EMBL" id="JAIGNO010000002">
    <property type="protein sequence ID" value="MBX7481896.1"/>
    <property type="molecule type" value="Genomic_DNA"/>
</dbReference>
<evidence type="ECO:0000313" key="2">
    <source>
        <dbReference type="EMBL" id="MBX7481896.1"/>
    </source>
</evidence>
<proteinExistence type="predicted"/>
<evidence type="ECO:0000313" key="3">
    <source>
        <dbReference type="Proteomes" id="UP000755104"/>
    </source>
</evidence>